<protein>
    <submittedName>
        <fullName evidence="2">Uncharacterized protein</fullName>
    </submittedName>
</protein>
<dbReference type="EMBL" id="MGGP01000012">
    <property type="protein sequence ID" value="OGM32812.1"/>
    <property type="molecule type" value="Genomic_DNA"/>
</dbReference>
<gene>
    <name evidence="2" type="ORF">A2803_05695</name>
</gene>
<sequence>MIAALIVLFIIINYLFIDSTFFKNKAGFSLQTIQLIFTALITMSFLRSNIGLVTSVVWASLIIIYVFRVASALLKKLPALVLIKHSYKPYYYLSLYWLHFAKPAIIIYLALIPAFVLLFVFSRV</sequence>
<feature type="transmembrane region" description="Helical" evidence="1">
    <location>
        <begin position="27"/>
        <end position="46"/>
    </location>
</feature>
<keyword evidence="1" id="KW-0812">Transmembrane</keyword>
<keyword evidence="1" id="KW-0472">Membrane</keyword>
<proteinExistence type="predicted"/>
<organism evidence="2 3">
    <name type="scientific">Candidatus Woesebacteria bacterium RIFCSPHIGHO2_01_FULL_44_21</name>
    <dbReference type="NCBI Taxonomy" id="1802503"/>
    <lineage>
        <taxon>Bacteria</taxon>
        <taxon>Candidatus Woeseibacteriota</taxon>
    </lineage>
</organism>
<dbReference type="Proteomes" id="UP000178870">
    <property type="component" value="Unassembled WGS sequence"/>
</dbReference>
<comment type="caution">
    <text evidence="2">The sequence shown here is derived from an EMBL/GenBank/DDBJ whole genome shotgun (WGS) entry which is preliminary data.</text>
</comment>
<reference evidence="2 3" key="1">
    <citation type="journal article" date="2016" name="Nat. Commun.">
        <title>Thousands of microbial genomes shed light on interconnected biogeochemical processes in an aquifer system.</title>
        <authorList>
            <person name="Anantharaman K."/>
            <person name="Brown C.T."/>
            <person name="Hug L.A."/>
            <person name="Sharon I."/>
            <person name="Castelle C.J."/>
            <person name="Probst A.J."/>
            <person name="Thomas B.C."/>
            <person name="Singh A."/>
            <person name="Wilkins M.J."/>
            <person name="Karaoz U."/>
            <person name="Brodie E.L."/>
            <person name="Williams K.H."/>
            <person name="Hubbard S.S."/>
            <person name="Banfield J.F."/>
        </authorList>
    </citation>
    <scope>NUCLEOTIDE SEQUENCE [LARGE SCALE GENOMIC DNA]</scope>
</reference>
<evidence type="ECO:0000313" key="3">
    <source>
        <dbReference type="Proteomes" id="UP000178870"/>
    </source>
</evidence>
<evidence type="ECO:0000256" key="1">
    <source>
        <dbReference type="SAM" id="Phobius"/>
    </source>
</evidence>
<feature type="transmembrane region" description="Helical" evidence="1">
    <location>
        <begin position="94"/>
        <end position="121"/>
    </location>
</feature>
<dbReference type="AlphaFoldDB" id="A0A1F7YZP7"/>
<name>A0A1F7YZP7_9BACT</name>
<evidence type="ECO:0000313" key="2">
    <source>
        <dbReference type="EMBL" id="OGM32812.1"/>
    </source>
</evidence>
<accession>A0A1F7YZP7</accession>
<feature type="transmembrane region" description="Helical" evidence="1">
    <location>
        <begin position="53"/>
        <end position="74"/>
    </location>
</feature>
<keyword evidence="1" id="KW-1133">Transmembrane helix</keyword>